<gene>
    <name evidence="2" type="ORF">B0H67DRAFT_566361</name>
</gene>
<organism evidence="2 3">
    <name type="scientific">Lasiosphaeris hirsuta</name>
    <dbReference type="NCBI Taxonomy" id="260670"/>
    <lineage>
        <taxon>Eukaryota</taxon>
        <taxon>Fungi</taxon>
        <taxon>Dikarya</taxon>
        <taxon>Ascomycota</taxon>
        <taxon>Pezizomycotina</taxon>
        <taxon>Sordariomycetes</taxon>
        <taxon>Sordariomycetidae</taxon>
        <taxon>Sordariales</taxon>
        <taxon>Lasiosphaeriaceae</taxon>
        <taxon>Lasiosphaeris</taxon>
    </lineage>
</organism>
<evidence type="ECO:0000313" key="3">
    <source>
        <dbReference type="Proteomes" id="UP001172102"/>
    </source>
</evidence>
<dbReference type="Proteomes" id="UP001172102">
    <property type="component" value="Unassembled WGS sequence"/>
</dbReference>
<dbReference type="AlphaFoldDB" id="A0AA40BCX9"/>
<reference evidence="2" key="1">
    <citation type="submission" date="2023-06" db="EMBL/GenBank/DDBJ databases">
        <title>Genome-scale phylogeny and comparative genomics of the fungal order Sordariales.</title>
        <authorList>
            <consortium name="Lawrence Berkeley National Laboratory"/>
            <person name="Hensen N."/>
            <person name="Bonometti L."/>
            <person name="Westerberg I."/>
            <person name="Brannstrom I.O."/>
            <person name="Guillou S."/>
            <person name="Cros-Aarteil S."/>
            <person name="Calhoun S."/>
            <person name="Haridas S."/>
            <person name="Kuo A."/>
            <person name="Mondo S."/>
            <person name="Pangilinan J."/>
            <person name="Riley R."/>
            <person name="Labutti K."/>
            <person name="Andreopoulos B."/>
            <person name="Lipzen A."/>
            <person name="Chen C."/>
            <person name="Yanf M."/>
            <person name="Daum C."/>
            <person name="Ng V."/>
            <person name="Clum A."/>
            <person name="Steindorff A."/>
            <person name="Ohm R."/>
            <person name="Martin F."/>
            <person name="Silar P."/>
            <person name="Natvig D."/>
            <person name="Lalanne C."/>
            <person name="Gautier V."/>
            <person name="Ament-Velasquez S.L."/>
            <person name="Kruys A."/>
            <person name="Hutchinson M.I."/>
            <person name="Powell A.J."/>
            <person name="Barry K."/>
            <person name="Miller A.N."/>
            <person name="Grigoriev I.V."/>
            <person name="Debuchy R."/>
            <person name="Gladieux P."/>
            <person name="Thoren M.H."/>
            <person name="Johannesson H."/>
        </authorList>
    </citation>
    <scope>NUCLEOTIDE SEQUENCE</scope>
    <source>
        <strain evidence="2">SMH4607-1</strain>
    </source>
</reference>
<name>A0AA40BCX9_9PEZI</name>
<feature type="chain" id="PRO_5041283612" evidence="1">
    <location>
        <begin position="28"/>
        <end position="102"/>
    </location>
</feature>
<evidence type="ECO:0000313" key="2">
    <source>
        <dbReference type="EMBL" id="KAK0731970.1"/>
    </source>
</evidence>
<sequence>MQASAVLTTVLTTVLAILARPSPQVLAAARPTLELRLSAALPALLVPRTAITARGIPGFPDLCFIRCFHEFCRPICGYEPPNIPCHGRCHQDCRWSCDHNQG</sequence>
<feature type="signal peptide" evidence="1">
    <location>
        <begin position="1"/>
        <end position="27"/>
    </location>
</feature>
<keyword evidence="3" id="KW-1185">Reference proteome</keyword>
<comment type="caution">
    <text evidence="2">The sequence shown here is derived from an EMBL/GenBank/DDBJ whole genome shotgun (WGS) entry which is preliminary data.</text>
</comment>
<evidence type="ECO:0000256" key="1">
    <source>
        <dbReference type="SAM" id="SignalP"/>
    </source>
</evidence>
<dbReference type="EMBL" id="JAUKUA010000001">
    <property type="protein sequence ID" value="KAK0731970.1"/>
    <property type="molecule type" value="Genomic_DNA"/>
</dbReference>
<protein>
    <submittedName>
        <fullName evidence="2">Uncharacterized protein</fullName>
    </submittedName>
</protein>
<proteinExistence type="predicted"/>
<accession>A0AA40BCX9</accession>
<keyword evidence="1" id="KW-0732">Signal</keyword>